<keyword evidence="12" id="KW-0333">Golgi apparatus</keyword>
<dbReference type="AlphaFoldDB" id="A0A060WSA6"/>
<dbReference type="Proteomes" id="UP000694395">
    <property type="component" value="Chromosome 6"/>
</dbReference>
<dbReference type="GO" id="GO:0046920">
    <property type="term" value="F:alpha-(1-&gt;3)-fucosyltransferase activity"/>
    <property type="evidence" value="ECO:0007669"/>
    <property type="project" value="TreeGrafter"/>
</dbReference>
<keyword evidence="18" id="KW-1185">Reference proteome</keyword>
<comment type="catalytic activity">
    <reaction evidence="11">
        <text>an N-acetyl-alpha-neuraminyl-(2-&gt;3)-beta-D-galactosyl-(1-&gt;4)-N-acetyl-beta-D-glucosaminyl derivative + GDP-beta-L-fucose = an alpha-Neu5Ac-(2-&gt;3)-beta-D-Gal-(1-&gt;4)-[alpha-L-Fuc-(1-&gt;3)]-beta-D-GlcNAc derivative + GDP + H(+)</text>
        <dbReference type="Rhea" id="RHEA:56076"/>
        <dbReference type="ChEBI" id="CHEBI:15378"/>
        <dbReference type="ChEBI" id="CHEBI:57273"/>
        <dbReference type="ChEBI" id="CHEBI:58189"/>
        <dbReference type="ChEBI" id="CHEBI:136545"/>
        <dbReference type="ChEBI" id="CHEBI:139509"/>
    </reaction>
    <physiologicalReaction direction="left-to-right" evidence="11">
        <dbReference type="Rhea" id="RHEA:56077"/>
    </physiologicalReaction>
</comment>
<comment type="pathway">
    <text evidence="2">Protein modification; protein glycosylation.</text>
</comment>
<dbReference type="InterPro" id="IPR001503">
    <property type="entry name" value="Glyco_trans_10"/>
</dbReference>
<feature type="domain" description="Fucosyltransferase C-terminal" evidence="13">
    <location>
        <begin position="176"/>
        <end position="345"/>
    </location>
</feature>
<sequence length="348" mass="39896">MTASKPLFLSAIMILSISSYVLHQRLLLLAQTGIAHQHEPRNLTILLWHWPFGRPYSLEGDVCSDEYAIPDCLLSDNTSLFPQADVVVFHHHELKTGRSVLPLHLPRSVSQRWLWLSLEPPVHNGNLTQYNGLFNWTMSYRGDADISMPYGKIVPVPHNGISNGSSYVIPKKGACLASWVVSNYRPDHARSQVYQSLRKYIPIEVYGHWSKRPLTDQSLIPTIGHCNFYLAFENSVALDYITEKLWRNAYQAGAVPVVLGPTRANYEALVPPGSFIHVSDFNSTEGLAVFLQQLATDRGRYEGYFKWRQTHRIKMYTDWRERLCNICVNYQRLPGNKVYYDLEAWASR</sequence>
<dbReference type="PANTHER" id="PTHR11929:SF12">
    <property type="entry name" value="ALPHA-(1,3)-FUCOSYLTRANSFERASE 7"/>
    <property type="match status" value="1"/>
</dbReference>
<keyword evidence="5 12" id="KW-0808">Transferase</keyword>
<evidence type="ECO:0000259" key="14">
    <source>
        <dbReference type="Pfam" id="PF17039"/>
    </source>
</evidence>
<dbReference type="GO" id="GO:0032580">
    <property type="term" value="C:Golgi cisterna membrane"/>
    <property type="evidence" value="ECO:0007669"/>
    <property type="project" value="UniProtKB-SubCell"/>
</dbReference>
<dbReference type="InterPro" id="IPR055270">
    <property type="entry name" value="Glyco_tran_10_C"/>
</dbReference>
<reference evidence="15" key="2">
    <citation type="submission" date="2014-03" db="EMBL/GenBank/DDBJ databases">
        <authorList>
            <person name="Genoscope - CEA"/>
        </authorList>
    </citation>
    <scope>NUCLEOTIDE SEQUENCE</scope>
</reference>
<dbReference type="InterPro" id="IPR038577">
    <property type="entry name" value="GT10-like_C_sf"/>
</dbReference>
<evidence type="ECO:0000256" key="8">
    <source>
        <dbReference type="ARBA" id="ARBA00022989"/>
    </source>
</evidence>
<keyword evidence="7" id="KW-0735">Signal-anchor</keyword>
<evidence type="ECO:0000256" key="7">
    <source>
        <dbReference type="ARBA" id="ARBA00022968"/>
    </source>
</evidence>
<reference evidence="15" key="1">
    <citation type="journal article" date="2014" name="Nat. Commun.">
        <title>The rainbow trout genome provides novel insights into evolution after whole-genome duplication in vertebrates.</title>
        <authorList>
            <person name="Berthelot C."/>
            <person name="Brunet F."/>
            <person name="Chalopin D."/>
            <person name="Juanchich A."/>
            <person name="Bernard M."/>
            <person name="Noel B."/>
            <person name="Bento P."/>
            <person name="Da Silva C."/>
            <person name="Labadie K."/>
            <person name="Alberti A."/>
            <person name="Aury J.M."/>
            <person name="Louis A."/>
            <person name="Dehais P."/>
            <person name="Bardou P."/>
            <person name="Montfort J."/>
            <person name="Klopp C."/>
            <person name="Cabau C."/>
            <person name="Gaspin C."/>
            <person name="Thorgaard G.H."/>
            <person name="Boussaha M."/>
            <person name="Quillet E."/>
            <person name="Guyomard R."/>
            <person name="Galiana D."/>
            <person name="Bobe J."/>
            <person name="Volff J.N."/>
            <person name="Genet C."/>
            <person name="Wincker P."/>
            <person name="Jaillon O."/>
            <person name="Roest Crollius H."/>
            <person name="Guiguen Y."/>
        </authorList>
    </citation>
    <scope>NUCLEOTIDE SEQUENCE [LARGE SCALE GENOMIC DNA]</scope>
</reference>
<evidence type="ECO:0000313" key="15">
    <source>
        <dbReference type="EMBL" id="CDQ67959.1"/>
    </source>
</evidence>
<gene>
    <name evidence="16" type="primary">LOC110525988</name>
    <name evidence="15" type="ORF">GSONMT00060174001</name>
</gene>
<dbReference type="PANTHER" id="PTHR11929">
    <property type="entry name" value="ALPHA- 1,3 -FUCOSYLTRANSFERASE"/>
    <property type="match status" value="1"/>
</dbReference>
<evidence type="ECO:0000313" key="16">
    <source>
        <dbReference type="Ensembl" id="ENSOMYP00000080175.1"/>
    </source>
</evidence>
<organism evidence="15 17">
    <name type="scientific">Oncorhynchus mykiss</name>
    <name type="common">Rainbow trout</name>
    <name type="synonym">Salmo gairdneri</name>
    <dbReference type="NCBI Taxonomy" id="8022"/>
    <lineage>
        <taxon>Eukaryota</taxon>
        <taxon>Metazoa</taxon>
        <taxon>Chordata</taxon>
        <taxon>Craniata</taxon>
        <taxon>Vertebrata</taxon>
        <taxon>Euteleostomi</taxon>
        <taxon>Actinopterygii</taxon>
        <taxon>Neopterygii</taxon>
        <taxon>Teleostei</taxon>
        <taxon>Protacanthopterygii</taxon>
        <taxon>Salmoniformes</taxon>
        <taxon>Salmonidae</taxon>
        <taxon>Salmoninae</taxon>
        <taxon>Oncorhynchus</taxon>
    </lineage>
</organism>
<evidence type="ECO:0000256" key="6">
    <source>
        <dbReference type="ARBA" id="ARBA00022692"/>
    </source>
</evidence>
<dbReference type="PaxDb" id="8022-A0A060WSA6"/>
<dbReference type="InterPro" id="IPR031481">
    <property type="entry name" value="Glyco_tran_10_N"/>
</dbReference>
<dbReference type="STRING" id="8022.A0A060WSA6"/>
<keyword evidence="4 12" id="KW-0328">Glycosyltransferase</keyword>
<keyword evidence="9" id="KW-0472">Membrane</keyword>
<dbReference type="FunFam" id="3.40.50.11660:FF:000001">
    <property type="entry name" value="alpha-(1,3)-fucosyltransferase 9"/>
    <property type="match status" value="1"/>
</dbReference>
<dbReference type="Gene3D" id="3.40.50.11660">
    <property type="entry name" value="Glycosyl transferase family 10, C-terminal domain"/>
    <property type="match status" value="1"/>
</dbReference>
<dbReference type="Pfam" id="PF17039">
    <property type="entry name" value="Glyco_tran_10_N"/>
    <property type="match status" value="1"/>
</dbReference>
<reference evidence="16 18" key="3">
    <citation type="submission" date="2020-07" db="EMBL/GenBank/DDBJ databases">
        <title>A long reads based de novo assembly of the rainbow trout Arlee double haploid line genome.</title>
        <authorList>
            <person name="Gao G."/>
            <person name="Palti Y."/>
        </authorList>
    </citation>
    <scope>NUCLEOTIDE SEQUENCE [LARGE SCALE GENOMIC DNA]</scope>
</reference>
<evidence type="ECO:0000256" key="4">
    <source>
        <dbReference type="ARBA" id="ARBA00022676"/>
    </source>
</evidence>
<reference evidence="16" key="4">
    <citation type="submission" date="2025-05" db="UniProtKB">
        <authorList>
            <consortium name="Ensembl"/>
        </authorList>
    </citation>
    <scope>IDENTIFICATION</scope>
</reference>
<dbReference type="Ensembl" id="ENSOMYT00000087376.2">
    <property type="protein sequence ID" value="ENSOMYP00000080175.1"/>
    <property type="gene ID" value="ENSOMYG00000037127.2"/>
</dbReference>
<keyword evidence="8" id="KW-1133">Transmembrane helix</keyword>
<evidence type="ECO:0000256" key="2">
    <source>
        <dbReference type="ARBA" id="ARBA00004922"/>
    </source>
</evidence>
<feature type="domain" description="Fucosyltransferase N-terminal" evidence="14">
    <location>
        <begin position="42"/>
        <end position="151"/>
    </location>
</feature>
<dbReference type="UniPathway" id="UPA00378"/>
<evidence type="ECO:0000313" key="18">
    <source>
        <dbReference type="Proteomes" id="UP000694395"/>
    </source>
</evidence>
<evidence type="ECO:0000256" key="12">
    <source>
        <dbReference type="RuleBase" id="RU003832"/>
    </source>
</evidence>
<evidence type="ECO:0000256" key="5">
    <source>
        <dbReference type="ARBA" id="ARBA00022679"/>
    </source>
</evidence>
<proteinExistence type="inferred from homology"/>
<accession>A0A060WSA6</accession>
<comment type="subcellular location">
    <subcellularLocation>
        <location evidence="12">Golgi apparatus</location>
        <location evidence="12">Golgi stack membrane</location>
        <topology evidence="12">Single-pass type II membrane protein</topology>
    </subcellularLocation>
    <subcellularLocation>
        <location evidence="1">Membrane</location>
        <topology evidence="1">Single-pass membrane protein</topology>
    </subcellularLocation>
</comment>
<dbReference type="EC" id="2.4.1.-" evidence="12"/>
<evidence type="ECO:0000256" key="3">
    <source>
        <dbReference type="ARBA" id="ARBA00008919"/>
    </source>
</evidence>
<dbReference type="Proteomes" id="UP000193380">
    <property type="component" value="Unassembled WGS sequence"/>
</dbReference>
<dbReference type="GeneTree" id="ENSGT00940000161618"/>
<keyword evidence="10" id="KW-0325">Glycoprotein</keyword>
<dbReference type="EMBL" id="FR904605">
    <property type="protein sequence ID" value="CDQ67959.1"/>
    <property type="molecule type" value="Genomic_DNA"/>
</dbReference>
<protein>
    <recommendedName>
        <fullName evidence="12">Fucosyltransferase</fullName>
        <ecNumber evidence="12">2.4.1.-</ecNumber>
    </recommendedName>
</protein>
<dbReference type="Pfam" id="PF00852">
    <property type="entry name" value="Glyco_transf_10"/>
    <property type="match status" value="1"/>
</dbReference>
<dbReference type="KEGG" id="omy:110525988"/>
<evidence type="ECO:0000256" key="10">
    <source>
        <dbReference type="ARBA" id="ARBA00023180"/>
    </source>
</evidence>
<comment type="similarity">
    <text evidence="3 12">Belongs to the glycosyltransferase 10 family.</text>
</comment>
<keyword evidence="6 12" id="KW-0812">Transmembrane</keyword>
<name>A0A060WSA6_ONCMY</name>
<dbReference type="OrthoDB" id="427096at2759"/>
<dbReference type="RefSeq" id="XP_021462217.1">
    <property type="nucleotide sequence ID" value="XM_021606542.2"/>
</dbReference>
<evidence type="ECO:0000256" key="1">
    <source>
        <dbReference type="ARBA" id="ARBA00004167"/>
    </source>
</evidence>
<dbReference type="GeneID" id="110525988"/>
<evidence type="ECO:0000313" key="17">
    <source>
        <dbReference type="Proteomes" id="UP000193380"/>
    </source>
</evidence>
<evidence type="ECO:0000259" key="13">
    <source>
        <dbReference type="Pfam" id="PF00852"/>
    </source>
</evidence>
<evidence type="ECO:0000256" key="9">
    <source>
        <dbReference type="ARBA" id="ARBA00023136"/>
    </source>
</evidence>
<evidence type="ECO:0000256" key="11">
    <source>
        <dbReference type="ARBA" id="ARBA00036481"/>
    </source>
</evidence>
<dbReference type="SUPFAM" id="SSF53756">
    <property type="entry name" value="UDP-Glycosyltransferase/glycogen phosphorylase"/>
    <property type="match status" value="1"/>
</dbReference>